<proteinExistence type="predicted"/>
<keyword evidence="5" id="KW-1185">Reference proteome</keyword>
<dbReference type="InterPro" id="IPR001647">
    <property type="entry name" value="HTH_TetR"/>
</dbReference>
<accession>A0ABQ2E3S8</accession>
<dbReference type="Pfam" id="PF17926">
    <property type="entry name" value="TetR_C_21"/>
    <property type="match status" value="1"/>
</dbReference>
<dbReference type="PROSITE" id="PS50977">
    <property type="entry name" value="HTH_TETR_2"/>
    <property type="match status" value="1"/>
</dbReference>
<dbReference type="PRINTS" id="PR00455">
    <property type="entry name" value="HTHTETR"/>
</dbReference>
<dbReference type="PANTHER" id="PTHR30328">
    <property type="entry name" value="TRANSCRIPTIONAL REPRESSOR"/>
    <property type="match status" value="1"/>
</dbReference>
<dbReference type="InterPro" id="IPR050109">
    <property type="entry name" value="HTH-type_TetR-like_transc_reg"/>
</dbReference>
<dbReference type="InterPro" id="IPR041467">
    <property type="entry name" value="Sco4008_C"/>
</dbReference>
<dbReference type="SUPFAM" id="SSF46689">
    <property type="entry name" value="Homeodomain-like"/>
    <property type="match status" value="1"/>
</dbReference>
<evidence type="ECO:0000313" key="5">
    <source>
        <dbReference type="Proteomes" id="UP000660265"/>
    </source>
</evidence>
<name>A0ABQ2E3S8_9ACTN</name>
<dbReference type="PANTHER" id="PTHR30328:SF54">
    <property type="entry name" value="HTH-TYPE TRANSCRIPTIONAL REPRESSOR SCO4008"/>
    <property type="match status" value="1"/>
</dbReference>
<gene>
    <name evidence="4" type="ORF">GCM10011583_22490</name>
</gene>
<evidence type="ECO:0000256" key="2">
    <source>
        <dbReference type="PROSITE-ProRule" id="PRU00335"/>
    </source>
</evidence>
<evidence type="ECO:0000313" key="4">
    <source>
        <dbReference type="EMBL" id="GGJ90568.1"/>
    </source>
</evidence>
<feature type="domain" description="HTH tetR-type" evidence="3">
    <location>
        <begin position="6"/>
        <end position="66"/>
    </location>
</feature>
<dbReference type="RefSeq" id="WP_189107251.1">
    <property type="nucleotide sequence ID" value="NZ_BMMV01000006.1"/>
</dbReference>
<dbReference type="InterPro" id="IPR036271">
    <property type="entry name" value="Tet_transcr_reg_TetR-rel_C_sf"/>
</dbReference>
<evidence type="ECO:0000256" key="1">
    <source>
        <dbReference type="ARBA" id="ARBA00023125"/>
    </source>
</evidence>
<dbReference type="SUPFAM" id="SSF48498">
    <property type="entry name" value="Tetracyclin repressor-like, C-terminal domain"/>
    <property type="match status" value="1"/>
</dbReference>
<dbReference type="InterPro" id="IPR009057">
    <property type="entry name" value="Homeodomain-like_sf"/>
</dbReference>
<feature type="DNA-binding region" description="H-T-H motif" evidence="2">
    <location>
        <begin position="29"/>
        <end position="48"/>
    </location>
</feature>
<keyword evidence="1 2" id="KW-0238">DNA-binding</keyword>
<evidence type="ECO:0000259" key="3">
    <source>
        <dbReference type="PROSITE" id="PS50977"/>
    </source>
</evidence>
<comment type="caution">
    <text evidence="4">The sequence shown here is derived from an EMBL/GenBank/DDBJ whole genome shotgun (WGS) entry which is preliminary data.</text>
</comment>
<organism evidence="4 5">
    <name type="scientific">Streptomyces camponoticapitis</name>
    <dbReference type="NCBI Taxonomy" id="1616125"/>
    <lineage>
        <taxon>Bacteria</taxon>
        <taxon>Bacillati</taxon>
        <taxon>Actinomycetota</taxon>
        <taxon>Actinomycetes</taxon>
        <taxon>Kitasatosporales</taxon>
        <taxon>Streptomycetaceae</taxon>
        <taxon>Streptomyces</taxon>
    </lineage>
</organism>
<protein>
    <recommendedName>
        <fullName evidence="3">HTH tetR-type domain-containing protein</fullName>
    </recommendedName>
</protein>
<sequence>MPRNPDATRARIMKAATDEFATYGIAGARMDRVAERAASSKERIYTYFGNKEQLFDAVFRNYVEESLAEVDFDAHDLPAYAGRMFDHFADDPERLRLSTWYRLERAGATPLQTLIDTNDLRVRRIAAAQDDGSVPSHFSAVQLLALIQALSTSWATMNPEFSALAAPISRRKRRRTVVEAVARVVGVTADTPSGAE</sequence>
<dbReference type="Proteomes" id="UP000660265">
    <property type="component" value="Unassembled WGS sequence"/>
</dbReference>
<dbReference type="Pfam" id="PF00440">
    <property type="entry name" value="TetR_N"/>
    <property type="match status" value="1"/>
</dbReference>
<dbReference type="Gene3D" id="1.10.357.10">
    <property type="entry name" value="Tetracycline Repressor, domain 2"/>
    <property type="match status" value="1"/>
</dbReference>
<reference evidence="5" key="1">
    <citation type="journal article" date="2019" name="Int. J. Syst. Evol. Microbiol.">
        <title>The Global Catalogue of Microorganisms (GCM) 10K type strain sequencing project: providing services to taxonomists for standard genome sequencing and annotation.</title>
        <authorList>
            <consortium name="The Broad Institute Genomics Platform"/>
            <consortium name="The Broad Institute Genome Sequencing Center for Infectious Disease"/>
            <person name="Wu L."/>
            <person name="Ma J."/>
        </authorList>
    </citation>
    <scope>NUCLEOTIDE SEQUENCE [LARGE SCALE GENOMIC DNA]</scope>
    <source>
        <strain evidence="5">CGMCC 4.7275</strain>
    </source>
</reference>
<dbReference type="EMBL" id="BMMV01000006">
    <property type="protein sequence ID" value="GGJ90568.1"/>
    <property type="molecule type" value="Genomic_DNA"/>
</dbReference>